<dbReference type="InParanoid" id="A0A0C3NK34"/>
<gene>
    <name evidence="1" type="ORF">M404DRAFT_75560</name>
</gene>
<sequence>RFIVETIELVTIIECMSADGGSIAPGFVTSTVEFPPGDCFDNLCGVGTSPNGWTNDCICKNWFEHTFIPKAMAQNQSGKLILL</sequence>
<feature type="non-terminal residue" evidence="1">
    <location>
        <position position="83"/>
    </location>
</feature>
<dbReference type="OrthoDB" id="3265672at2759"/>
<protein>
    <submittedName>
        <fullName evidence="1">Uncharacterized protein</fullName>
    </submittedName>
</protein>
<evidence type="ECO:0000313" key="1">
    <source>
        <dbReference type="EMBL" id="KIO01315.1"/>
    </source>
</evidence>
<reference evidence="2" key="2">
    <citation type="submission" date="2015-01" db="EMBL/GenBank/DDBJ databases">
        <title>Evolutionary Origins and Diversification of the Mycorrhizal Mutualists.</title>
        <authorList>
            <consortium name="DOE Joint Genome Institute"/>
            <consortium name="Mycorrhizal Genomics Consortium"/>
            <person name="Kohler A."/>
            <person name="Kuo A."/>
            <person name="Nagy L.G."/>
            <person name="Floudas D."/>
            <person name="Copeland A."/>
            <person name="Barry K.W."/>
            <person name="Cichocki N."/>
            <person name="Veneault-Fourrey C."/>
            <person name="LaButti K."/>
            <person name="Lindquist E.A."/>
            <person name="Lipzen A."/>
            <person name="Lundell T."/>
            <person name="Morin E."/>
            <person name="Murat C."/>
            <person name="Riley R."/>
            <person name="Ohm R."/>
            <person name="Sun H."/>
            <person name="Tunlid A."/>
            <person name="Henrissat B."/>
            <person name="Grigoriev I.V."/>
            <person name="Hibbett D.S."/>
            <person name="Martin F."/>
        </authorList>
    </citation>
    <scope>NUCLEOTIDE SEQUENCE [LARGE SCALE GENOMIC DNA]</scope>
    <source>
        <strain evidence="2">Marx 270</strain>
    </source>
</reference>
<proteinExistence type="predicted"/>
<reference evidence="1 2" key="1">
    <citation type="submission" date="2014-04" db="EMBL/GenBank/DDBJ databases">
        <authorList>
            <consortium name="DOE Joint Genome Institute"/>
            <person name="Kuo A."/>
            <person name="Kohler A."/>
            <person name="Costa M.D."/>
            <person name="Nagy L.G."/>
            <person name="Floudas D."/>
            <person name="Copeland A."/>
            <person name="Barry K.W."/>
            <person name="Cichocki N."/>
            <person name="Veneault-Fourrey C."/>
            <person name="LaButti K."/>
            <person name="Lindquist E.A."/>
            <person name="Lipzen A."/>
            <person name="Lundell T."/>
            <person name="Morin E."/>
            <person name="Murat C."/>
            <person name="Sun H."/>
            <person name="Tunlid A."/>
            <person name="Henrissat B."/>
            <person name="Grigoriev I.V."/>
            <person name="Hibbett D.S."/>
            <person name="Martin F."/>
            <person name="Nordberg H.P."/>
            <person name="Cantor M.N."/>
            <person name="Hua S.X."/>
        </authorList>
    </citation>
    <scope>NUCLEOTIDE SEQUENCE [LARGE SCALE GENOMIC DNA]</scope>
    <source>
        <strain evidence="1 2">Marx 270</strain>
    </source>
</reference>
<organism evidence="1 2">
    <name type="scientific">Pisolithus tinctorius Marx 270</name>
    <dbReference type="NCBI Taxonomy" id="870435"/>
    <lineage>
        <taxon>Eukaryota</taxon>
        <taxon>Fungi</taxon>
        <taxon>Dikarya</taxon>
        <taxon>Basidiomycota</taxon>
        <taxon>Agaricomycotina</taxon>
        <taxon>Agaricomycetes</taxon>
        <taxon>Agaricomycetidae</taxon>
        <taxon>Boletales</taxon>
        <taxon>Sclerodermatineae</taxon>
        <taxon>Pisolithaceae</taxon>
        <taxon>Pisolithus</taxon>
    </lineage>
</organism>
<dbReference type="HOGENOM" id="CLU_013929_16_0_1"/>
<keyword evidence="2" id="KW-1185">Reference proteome</keyword>
<feature type="non-terminal residue" evidence="1">
    <location>
        <position position="1"/>
    </location>
</feature>
<accession>A0A0C3NK34</accession>
<dbReference type="AlphaFoldDB" id="A0A0C3NK34"/>
<name>A0A0C3NK34_PISTI</name>
<dbReference type="EMBL" id="KN831989">
    <property type="protein sequence ID" value="KIO01315.1"/>
    <property type="molecule type" value="Genomic_DNA"/>
</dbReference>
<evidence type="ECO:0000313" key="2">
    <source>
        <dbReference type="Proteomes" id="UP000054217"/>
    </source>
</evidence>
<dbReference type="Proteomes" id="UP000054217">
    <property type="component" value="Unassembled WGS sequence"/>
</dbReference>